<accession>B8MTL7</accession>
<evidence type="ECO:0000256" key="7">
    <source>
        <dbReference type="SAM" id="MobiDB-lite"/>
    </source>
</evidence>
<dbReference type="EMBL" id="EQ962660">
    <property type="protein sequence ID" value="EED12423.1"/>
    <property type="molecule type" value="Genomic_DNA"/>
</dbReference>
<dbReference type="GO" id="GO:0000209">
    <property type="term" value="P:protein polyubiquitination"/>
    <property type="evidence" value="ECO:0007669"/>
    <property type="project" value="TreeGrafter"/>
</dbReference>
<evidence type="ECO:0000313" key="10">
    <source>
        <dbReference type="Proteomes" id="UP000001745"/>
    </source>
</evidence>
<dbReference type="OMA" id="RRHIYRH"/>
<dbReference type="GeneID" id="8104453"/>
<feature type="compositionally biased region" description="Basic and acidic residues" evidence="7">
    <location>
        <begin position="198"/>
        <end position="209"/>
    </location>
</feature>
<dbReference type="STRING" id="441959.B8MTL7"/>
<evidence type="ECO:0000256" key="6">
    <source>
        <dbReference type="PROSITE-ProRule" id="PRU00175"/>
    </source>
</evidence>
<dbReference type="Gene3D" id="3.30.40.10">
    <property type="entry name" value="Zinc/RING finger domain, C3HC4 (zinc finger)"/>
    <property type="match status" value="1"/>
</dbReference>
<dbReference type="eggNOG" id="KOG0800">
    <property type="taxonomic scope" value="Eukaryota"/>
</dbReference>
<evidence type="ECO:0000256" key="4">
    <source>
        <dbReference type="ARBA" id="ARBA00023015"/>
    </source>
</evidence>
<proteinExistence type="predicted"/>
<dbReference type="InterPro" id="IPR013083">
    <property type="entry name" value="Znf_RING/FYVE/PHD"/>
</dbReference>
<dbReference type="SMART" id="SM00184">
    <property type="entry name" value="RING"/>
    <property type="match status" value="1"/>
</dbReference>
<keyword evidence="5" id="KW-0804">Transcription</keyword>
<protein>
    <recommendedName>
        <fullName evidence="2">RING-type E3 ubiquitin transferase</fullName>
        <ecNumber evidence="2">2.3.2.27</ecNumber>
    </recommendedName>
</protein>
<keyword evidence="6" id="KW-0863">Zinc-finger</keyword>
<gene>
    <name evidence="9" type="ORF">TSTA_004690</name>
</gene>
<dbReference type="Proteomes" id="UP000001745">
    <property type="component" value="Unassembled WGS sequence"/>
</dbReference>
<dbReference type="GO" id="GO:0061630">
    <property type="term" value="F:ubiquitin protein ligase activity"/>
    <property type="evidence" value="ECO:0007669"/>
    <property type="project" value="UniProtKB-EC"/>
</dbReference>
<dbReference type="SUPFAM" id="SSF57850">
    <property type="entry name" value="RING/U-box"/>
    <property type="match status" value="1"/>
</dbReference>
<evidence type="ECO:0000313" key="9">
    <source>
        <dbReference type="EMBL" id="EED12423.1"/>
    </source>
</evidence>
<dbReference type="InParanoid" id="B8MTL7"/>
<dbReference type="VEuPathDB" id="FungiDB:TSTA_004690"/>
<dbReference type="Pfam" id="PF13639">
    <property type="entry name" value="zf-RING_2"/>
    <property type="match status" value="1"/>
</dbReference>
<dbReference type="EC" id="2.3.2.27" evidence="2"/>
<feature type="domain" description="RING-type" evidence="8">
    <location>
        <begin position="31"/>
        <end position="71"/>
    </location>
</feature>
<evidence type="ECO:0000259" key="8">
    <source>
        <dbReference type="PROSITE" id="PS50089"/>
    </source>
</evidence>
<dbReference type="RefSeq" id="XP_002488077.1">
    <property type="nucleotide sequence ID" value="XM_002488032.1"/>
</dbReference>
<organism evidence="9 10">
    <name type="scientific">Talaromyces stipitatus (strain ATCC 10500 / CBS 375.48 / QM 6759 / NRRL 1006)</name>
    <name type="common">Penicillium stipitatum</name>
    <dbReference type="NCBI Taxonomy" id="441959"/>
    <lineage>
        <taxon>Eukaryota</taxon>
        <taxon>Fungi</taxon>
        <taxon>Dikarya</taxon>
        <taxon>Ascomycota</taxon>
        <taxon>Pezizomycotina</taxon>
        <taxon>Eurotiomycetes</taxon>
        <taxon>Eurotiomycetidae</taxon>
        <taxon>Eurotiales</taxon>
        <taxon>Trichocomaceae</taxon>
        <taxon>Talaromyces</taxon>
        <taxon>Talaromyces sect. Talaromyces</taxon>
    </lineage>
</organism>
<feature type="compositionally biased region" description="Basic residues" evidence="7">
    <location>
        <begin position="343"/>
        <end position="357"/>
    </location>
</feature>
<evidence type="ECO:0000256" key="5">
    <source>
        <dbReference type="ARBA" id="ARBA00023163"/>
    </source>
</evidence>
<name>B8MTL7_TALSN</name>
<dbReference type="GO" id="GO:0008270">
    <property type="term" value="F:zinc ion binding"/>
    <property type="evidence" value="ECO:0007669"/>
    <property type="project" value="UniProtKB-KW"/>
</dbReference>
<dbReference type="GO" id="GO:0006513">
    <property type="term" value="P:protein monoubiquitination"/>
    <property type="evidence" value="ECO:0007669"/>
    <property type="project" value="TreeGrafter"/>
</dbReference>
<keyword evidence="10" id="KW-1185">Reference proteome</keyword>
<keyword evidence="6" id="KW-0479">Metal-binding</keyword>
<comment type="catalytic activity">
    <reaction evidence="1">
        <text>S-ubiquitinyl-[E2 ubiquitin-conjugating enzyme]-L-cysteine + [acceptor protein]-L-lysine = [E2 ubiquitin-conjugating enzyme]-L-cysteine + N(6)-ubiquitinyl-[acceptor protein]-L-lysine.</text>
        <dbReference type="EC" id="2.3.2.27"/>
    </reaction>
</comment>
<evidence type="ECO:0000256" key="2">
    <source>
        <dbReference type="ARBA" id="ARBA00012483"/>
    </source>
</evidence>
<feature type="compositionally biased region" description="Basic and acidic residues" evidence="7">
    <location>
        <begin position="329"/>
        <end position="342"/>
    </location>
</feature>
<keyword evidence="6" id="KW-0862">Zinc</keyword>
<keyword evidence="4" id="KW-0805">Transcription regulation</keyword>
<feature type="region of interest" description="Disordered" evidence="7">
    <location>
        <begin position="285"/>
        <end position="357"/>
    </location>
</feature>
<dbReference type="PANTHER" id="PTHR46077:SF1">
    <property type="entry name" value="TOP1 BINDING ARGININE_SERINE RICH PROTEIN, E3 UBIQUITIN LIGASE"/>
    <property type="match status" value="1"/>
</dbReference>
<evidence type="ECO:0000256" key="1">
    <source>
        <dbReference type="ARBA" id="ARBA00000900"/>
    </source>
</evidence>
<reference evidence="10" key="1">
    <citation type="journal article" date="2015" name="Genome Announc.">
        <title>Genome sequence of the AIDS-associated pathogen Penicillium marneffei (ATCC18224) and its near taxonomic relative Talaromyces stipitatus (ATCC10500).</title>
        <authorList>
            <person name="Nierman W.C."/>
            <person name="Fedorova-Abrams N.D."/>
            <person name="Andrianopoulos A."/>
        </authorList>
    </citation>
    <scope>NUCLEOTIDE SEQUENCE [LARGE SCALE GENOMIC DNA]</scope>
    <source>
        <strain evidence="10">ATCC 10500 / CBS 375.48 / QM 6759 / NRRL 1006</strain>
    </source>
</reference>
<feature type="compositionally biased region" description="Low complexity" evidence="7">
    <location>
        <begin position="286"/>
        <end position="305"/>
    </location>
</feature>
<dbReference type="OrthoDB" id="21204at2759"/>
<dbReference type="PhylomeDB" id="B8MTL7"/>
<dbReference type="AlphaFoldDB" id="B8MTL7"/>
<dbReference type="PANTHER" id="PTHR46077">
    <property type="entry name" value="E3 UBIQUITIN-PROTEIN LIGASE TOPORS"/>
    <property type="match status" value="1"/>
</dbReference>
<sequence>MADDANIRQEILNKTLQEVALEDEDGSTSPCVICLDAVSEPAIAIPCKHDNFDFLCLASWLLQRRVCPLCKTELTAIKYDLQSPEGPKLYILPSHPEGRTVADPHIPRGGYFNRQRPRRRPFQHRVPYIPDTEDALARRRHIYRNQLFSLRVGSNRLSQYRELTPELFNRDENLVSRARKWIRRELQVFEFLNPDGTEESHGRPSRPGEQRLQNRRANNAEFLLEYIIAILRTVDIKGSAGQAEELLQEFIGRANARLFLHELNSWLRSPYNSLPDWDRNVQYRDTSGSTSTSRSVSVAGDAVDSASDRRSASGSPRVEMGRVVKHRRQNEGDRYQRDDPAARARRLQHARQRYQPD</sequence>
<dbReference type="InterPro" id="IPR001841">
    <property type="entry name" value="Znf_RING"/>
</dbReference>
<dbReference type="HOGENOM" id="CLU_050242_0_1_1"/>
<evidence type="ECO:0000256" key="3">
    <source>
        <dbReference type="ARBA" id="ARBA00022679"/>
    </source>
</evidence>
<dbReference type="PROSITE" id="PS50089">
    <property type="entry name" value="ZF_RING_2"/>
    <property type="match status" value="1"/>
</dbReference>
<feature type="region of interest" description="Disordered" evidence="7">
    <location>
        <begin position="194"/>
        <end position="213"/>
    </location>
</feature>
<keyword evidence="3" id="KW-0808">Transferase</keyword>